<comment type="similarity">
    <text evidence="5 17">Belongs to the glycosyl hydrolase 72 family.</text>
</comment>
<dbReference type="GO" id="GO:0005774">
    <property type="term" value="C:vacuolar membrane"/>
    <property type="evidence" value="ECO:0007669"/>
    <property type="project" value="UniProtKB-SubCell"/>
</dbReference>
<keyword evidence="12" id="KW-1015">Disulfide bond</keyword>
<feature type="repeat" description="ARM" evidence="16">
    <location>
        <begin position="272"/>
        <end position="314"/>
    </location>
</feature>
<evidence type="ECO:0000256" key="3">
    <source>
        <dbReference type="ARBA" id="ARBA00004592"/>
    </source>
</evidence>
<dbReference type="FunFam" id="1.25.10.10:FF:000131">
    <property type="entry name" value="Vacuolar protein 8"/>
    <property type="match status" value="1"/>
</dbReference>
<dbReference type="Pfam" id="PF00514">
    <property type="entry name" value="Arm"/>
    <property type="match status" value="6"/>
</dbReference>
<sequence>MGNLCSCCRSNKSQGYEPLLLENEREAVADLLQFLENRTTTNFFTGSPLSALTILSFSENVDLQRSAALAFAEITEKEVRQVGRDTLDPILFLLSSHDTEVQRAASAALGNLAVNTENKILIVKLGGLEPLIRQMLSPNVEVQCNAVGCVTNLATHGKEIVYISQSQLPNSTPLQITDENKTMIAKSGALVPLTRLARSKDMRVQRNATGALLNMTHSDENRQQLVNAGAIPVLVGLLNSPDTDVQYYCTTALSNIAVDAMNRKKLASSEPKLVQSLVALMDSPSLKVQCQAALALRNLASDEKYQLEIVKADGLQPLLRLLHSTFLPLILSSAACVRNVSIHPLNEAPIIEAGYLGPLVDLLSFEENEEVQCHAISTLRNLAASSEKNKGQIVAAGAAQKIKELVLGVPVNVQSEMTACVAVLALSDELKPQLLEMGICEVLIPLTNSPSVEVQGNSAAALGNLSSKEERSSLDDYSAFNEVWDKPEGGLHTYLFRFLSSTDATFQHIAVWTIVQLLESRDPQLTHNIRSSPMLIPHIRHLSASAASSPSTSPGSHSQSHISSDDAGEGGQSEIAALARRILEFTDGDGPEEGASMSAGDDDRDENELRKSGVAYQEAGELGPETEANAANGGYPEPTTYIDPLALPTSCARDLPYLKQLGVNAVRVYSVNSQLNHDECMAALEGAGIYTIIDLSLPLNGSINRAAPSWTTNLQSLYTNTIDAFAKYNNVLSFNVANEVINLANNTHTAPFIKAAARDIKAYLKSKGSSALVGYSTVDASAIRENVIQYLTCDKAETSVDIVGLNTYRWCGADDISSSGYNTITELFKNVPVPAYLSEFGCQKELPRLFTEVAAIYSDAMTPVWSGGVAFSYFTAQIPDFELVTLSGSNNETVTTNADFTRLQNAYTSATPSNSPSESSATQLPYSSCPAESDTWLASANLPPTPQQSVCDCLTTSAFSCTATRQAAQSPLILGSLLDYGCSLLGQAGGGANCDAIAENGDTGTYGKYGFCDPVTKLNYVLTTYFQSQNRNSEACSFGNNATINTGAPTTSSDIDNNAQKCLAGFVPTSTPSAPASGSNGGGSGSSGGSNNGAGVINVQWGAMFVGLAGILGGAALVL</sequence>
<evidence type="ECO:0000256" key="15">
    <source>
        <dbReference type="ARBA" id="ARBA00024821"/>
    </source>
</evidence>
<evidence type="ECO:0000256" key="18">
    <source>
        <dbReference type="SAM" id="MobiDB-lite"/>
    </source>
</evidence>
<evidence type="ECO:0000256" key="10">
    <source>
        <dbReference type="ARBA" id="ARBA00022737"/>
    </source>
</evidence>
<dbReference type="InterPro" id="IPR000225">
    <property type="entry name" value="Armadillo"/>
</dbReference>
<dbReference type="Pfam" id="PF07983">
    <property type="entry name" value="X8"/>
    <property type="match status" value="1"/>
</dbReference>
<comment type="subcellular location">
    <subcellularLocation>
        <location evidence="1">Cell envelope</location>
    </subcellularLocation>
    <subcellularLocation>
        <location evidence="17">Cell membrane</location>
        <topology evidence="17">Lipid-anchor</topology>
        <topology evidence="17">GPI-anchor</topology>
    </subcellularLocation>
    <subcellularLocation>
        <location evidence="2">Membrane</location>
        <topology evidence="2">Lipid-anchor</topology>
        <topology evidence="2">GPI-anchor</topology>
    </subcellularLocation>
    <subcellularLocation>
        <location evidence="3">Vacuole membrane</location>
        <topology evidence="3">Lipid-anchor</topology>
    </subcellularLocation>
</comment>
<evidence type="ECO:0000259" key="19">
    <source>
        <dbReference type="SMART" id="SM00768"/>
    </source>
</evidence>
<keyword evidence="11 17" id="KW-0472">Membrane</keyword>
<feature type="repeat" description="ARM" evidence="16">
    <location>
        <begin position="126"/>
        <end position="156"/>
    </location>
</feature>
<keyword evidence="13" id="KW-0325">Glycoprotein</keyword>
<evidence type="ECO:0000256" key="7">
    <source>
        <dbReference type="ARBA" id="ARBA00022622"/>
    </source>
</evidence>
<proteinExistence type="inferred from homology"/>
<dbReference type="EC" id="2.4.1.-" evidence="17"/>
<dbReference type="GO" id="GO:0031505">
    <property type="term" value="P:fungal-type cell wall organization"/>
    <property type="evidence" value="ECO:0007669"/>
    <property type="project" value="TreeGrafter"/>
</dbReference>
<evidence type="ECO:0000256" key="4">
    <source>
        <dbReference type="ARBA" id="ARBA00005462"/>
    </source>
</evidence>
<dbReference type="PROSITE" id="PS50176">
    <property type="entry name" value="ARM_REPEAT"/>
    <property type="match status" value="7"/>
</dbReference>
<dbReference type="EMBL" id="CAJMWW010000084">
    <property type="protein sequence ID" value="CAE6430920.1"/>
    <property type="molecule type" value="Genomic_DNA"/>
</dbReference>
<feature type="domain" description="X8" evidence="19">
    <location>
        <begin position="959"/>
        <end position="1064"/>
    </location>
</feature>
<evidence type="ECO:0000256" key="5">
    <source>
        <dbReference type="ARBA" id="ARBA00007528"/>
    </source>
</evidence>
<keyword evidence="8" id="KW-0519">Myristate</keyword>
<dbReference type="SMART" id="SM00185">
    <property type="entry name" value="ARM"/>
    <property type="match status" value="9"/>
</dbReference>
<dbReference type="GO" id="GO:0042124">
    <property type="term" value="F:1,3-beta-glucanosyltransferase activity"/>
    <property type="evidence" value="ECO:0007669"/>
    <property type="project" value="TreeGrafter"/>
</dbReference>
<comment type="function">
    <text evidence="17">Splits internally a 1,3-beta-glucan molecule and transfers the newly generated reducing end (the donor) to the non-reducing end of another 1,3-beta-glucan molecule (the acceptor) forming a 1,3-beta linkage, resulting in the elongation of 1,3-beta-glucan chains in the cell wall.</text>
</comment>
<dbReference type="SUPFAM" id="SSF51445">
    <property type="entry name" value="(Trans)glycosidases"/>
    <property type="match status" value="1"/>
</dbReference>
<dbReference type="Gene3D" id="1.25.10.10">
    <property type="entry name" value="Leucine-rich Repeat Variant"/>
    <property type="match status" value="3"/>
</dbReference>
<dbReference type="AlphaFoldDB" id="A0A8H3ANW6"/>
<feature type="region of interest" description="Disordered" evidence="18">
    <location>
        <begin position="907"/>
        <end position="926"/>
    </location>
</feature>
<comment type="caution">
    <text evidence="20">The sequence shown here is derived from an EMBL/GenBank/DDBJ whole genome shotgun (WGS) entry which is preliminary data.</text>
</comment>
<reference evidence="20" key="1">
    <citation type="submission" date="2021-01" db="EMBL/GenBank/DDBJ databases">
        <authorList>
            <person name="Kaushik A."/>
        </authorList>
    </citation>
    <scope>NUCLEOTIDE SEQUENCE</scope>
    <source>
        <strain evidence="20">AG3-T5</strain>
    </source>
</reference>
<dbReference type="GO" id="GO:0071970">
    <property type="term" value="P:fungal-type cell wall (1-&gt;3)-beta-D-glucan biosynthetic process"/>
    <property type="evidence" value="ECO:0007669"/>
    <property type="project" value="TreeGrafter"/>
</dbReference>
<evidence type="ECO:0000313" key="20">
    <source>
        <dbReference type="EMBL" id="CAE6430920.1"/>
    </source>
</evidence>
<dbReference type="InterPro" id="IPR004886">
    <property type="entry name" value="Glucanosyltransferase"/>
</dbReference>
<feature type="repeat" description="ARM" evidence="16">
    <location>
        <begin position="354"/>
        <end position="397"/>
    </location>
</feature>
<feature type="repeat" description="ARM" evidence="16">
    <location>
        <begin position="85"/>
        <end position="127"/>
    </location>
</feature>
<comment type="function">
    <text evidence="15">Functions in both vacuole inheritance and protein targeting from the cytoplasm to vacuole.</text>
</comment>
<feature type="compositionally biased region" description="Low complexity" evidence="18">
    <location>
        <begin position="543"/>
        <end position="562"/>
    </location>
</feature>
<keyword evidence="9" id="KW-0732">Signal</keyword>
<evidence type="ECO:0000256" key="11">
    <source>
        <dbReference type="ARBA" id="ARBA00023136"/>
    </source>
</evidence>
<protein>
    <recommendedName>
        <fullName evidence="17">1,3-beta-glucanosyltransferase</fullName>
        <ecNumber evidence="17">2.4.1.-</ecNumber>
    </recommendedName>
</protein>
<evidence type="ECO:0000256" key="2">
    <source>
        <dbReference type="ARBA" id="ARBA00004589"/>
    </source>
</evidence>
<dbReference type="Pfam" id="PF03198">
    <property type="entry name" value="Glyco_hydro_72"/>
    <property type="match status" value="1"/>
</dbReference>
<evidence type="ECO:0000256" key="12">
    <source>
        <dbReference type="ARBA" id="ARBA00023157"/>
    </source>
</evidence>
<feature type="region of interest" description="Disordered" evidence="18">
    <location>
        <begin position="543"/>
        <end position="571"/>
    </location>
</feature>
<evidence type="ECO:0000256" key="13">
    <source>
        <dbReference type="ARBA" id="ARBA00023180"/>
    </source>
</evidence>
<dbReference type="InterPro" id="IPR012946">
    <property type="entry name" value="X8"/>
</dbReference>
<evidence type="ECO:0000256" key="8">
    <source>
        <dbReference type="ARBA" id="ARBA00022707"/>
    </source>
</evidence>
<keyword evidence="6" id="KW-0926">Vacuole</keyword>
<feature type="repeat" description="ARM" evidence="16">
    <location>
        <begin position="188"/>
        <end position="230"/>
    </location>
</feature>
<evidence type="ECO:0000256" key="9">
    <source>
        <dbReference type="ARBA" id="ARBA00022729"/>
    </source>
</evidence>
<keyword evidence="14 17" id="KW-0449">Lipoprotein</keyword>
<dbReference type="PANTHER" id="PTHR31468:SF2">
    <property type="entry name" value="1,3-BETA-GLUCANOSYLTRANSFERASE GAS1"/>
    <property type="match status" value="1"/>
</dbReference>
<evidence type="ECO:0000256" key="16">
    <source>
        <dbReference type="PROSITE-ProRule" id="PRU00259"/>
    </source>
</evidence>
<evidence type="ECO:0000256" key="1">
    <source>
        <dbReference type="ARBA" id="ARBA00004196"/>
    </source>
</evidence>
<dbReference type="Gene3D" id="3.20.20.80">
    <property type="entry name" value="Glycosidases"/>
    <property type="match status" value="1"/>
</dbReference>
<dbReference type="InterPro" id="IPR016024">
    <property type="entry name" value="ARM-type_fold"/>
</dbReference>
<evidence type="ECO:0000256" key="17">
    <source>
        <dbReference type="RuleBase" id="RU361209"/>
    </source>
</evidence>
<evidence type="ECO:0000256" key="14">
    <source>
        <dbReference type="ARBA" id="ARBA00023288"/>
    </source>
</evidence>
<dbReference type="FunFam" id="1.25.10.10:FF:000128">
    <property type="entry name" value="Vacuolar protein-like protein 8"/>
    <property type="match status" value="1"/>
</dbReference>
<comment type="similarity">
    <text evidence="4">Belongs to the beta-catenin family.</text>
</comment>
<name>A0A8H3ANW6_9AGAM</name>
<feature type="compositionally biased region" description="Low complexity" evidence="18">
    <location>
        <begin position="908"/>
        <end position="922"/>
    </location>
</feature>
<feature type="repeat" description="ARM" evidence="16">
    <location>
        <begin position="229"/>
        <end position="269"/>
    </location>
</feature>
<dbReference type="SMART" id="SM00768">
    <property type="entry name" value="X8"/>
    <property type="match status" value="1"/>
</dbReference>
<keyword evidence="10" id="KW-0677">Repeat</keyword>
<gene>
    <name evidence="20" type="ORF">RDB_LOCUS66314</name>
</gene>
<evidence type="ECO:0000256" key="6">
    <source>
        <dbReference type="ARBA" id="ARBA00022554"/>
    </source>
</evidence>
<dbReference type="Gene3D" id="1.20.58.1040">
    <property type="match status" value="1"/>
</dbReference>
<feature type="repeat" description="ARM" evidence="16">
    <location>
        <begin position="313"/>
        <end position="355"/>
    </location>
</feature>
<dbReference type="GO" id="GO:0098552">
    <property type="term" value="C:side of membrane"/>
    <property type="evidence" value="ECO:0007669"/>
    <property type="project" value="UniProtKB-KW"/>
</dbReference>
<dbReference type="GO" id="GO:0005886">
    <property type="term" value="C:plasma membrane"/>
    <property type="evidence" value="ECO:0007669"/>
    <property type="project" value="UniProtKB-SubCell"/>
</dbReference>
<dbReference type="InterPro" id="IPR011989">
    <property type="entry name" value="ARM-like"/>
</dbReference>
<evidence type="ECO:0000313" key="21">
    <source>
        <dbReference type="Proteomes" id="UP000663841"/>
    </source>
</evidence>
<keyword evidence="17" id="KW-0808">Transferase</keyword>
<keyword evidence="7 17" id="KW-0336">GPI-anchor</keyword>
<feature type="region of interest" description="Disordered" evidence="18">
    <location>
        <begin position="587"/>
        <end position="636"/>
    </location>
</feature>
<dbReference type="InterPro" id="IPR017853">
    <property type="entry name" value="GH"/>
</dbReference>
<dbReference type="PANTHER" id="PTHR31468">
    <property type="entry name" value="1,3-BETA-GLUCANOSYLTRANSFERASE GAS1"/>
    <property type="match status" value="1"/>
</dbReference>
<dbReference type="SUPFAM" id="SSF48371">
    <property type="entry name" value="ARM repeat"/>
    <property type="match status" value="2"/>
</dbReference>
<dbReference type="Proteomes" id="UP000663841">
    <property type="component" value="Unassembled WGS sequence"/>
</dbReference>
<dbReference type="FunFam" id="1.25.10.10:FF:000236">
    <property type="entry name" value="Vacuolar protein 8, variant"/>
    <property type="match status" value="1"/>
</dbReference>
<accession>A0A8H3ANW6</accession>
<organism evidence="20 21">
    <name type="scientific">Rhizoctonia solani</name>
    <dbReference type="NCBI Taxonomy" id="456999"/>
    <lineage>
        <taxon>Eukaryota</taxon>
        <taxon>Fungi</taxon>
        <taxon>Dikarya</taxon>
        <taxon>Basidiomycota</taxon>
        <taxon>Agaricomycotina</taxon>
        <taxon>Agaricomycetes</taxon>
        <taxon>Cantharellales</taxon>
        <taxon>Ceratobasidiaceae</taxon>
        <taxon>Rhizoctonia</taxon>
    </lineage>
</organism>